<evidence type="ECO:0000313" key="2">
    <source>
        <dbReference type="EMBL" id="VTY06981.1"/>
    </source>
</evidence>
<keyword evidence="3" id="KW-1185">Reference proteome</keyword>
<dbReference type="Proteomes" id="UP000626795">
    <property type="component" value="Unassembled WGS sequence"/>
</dbReference>
<accession>A0A9X9SMW6</accession>
<reference evidence="2" key="1">
    <citation type="submission" date="2019-05" db="EMBL/GenBank/DDBJ databases">
        <authorList>
            <person name="Hibberd M."/>
        </authorList>
    </citation>
    <scope>NUCLEOTIDE SEQUENCE</scope>
    <source>
        <strain evidence="2">Neisseria_subflava_BgEED23</strain>
    </source>
</reference>
<protein>
    <submittedName>
        <fullName evidence="2">Bacterial Ig-like domain (Group 3)</fullName>
    </submittedName>
</protein>
<evidence type="ECO:0000256" key="1">
    <source>
        <dbReference type="SAM" id="MobiDB-lite"/>
    </source>
</evidence>
<feature type="compositionally biased region" description="Low complexity" evidence="1">
    <location>
        <begin position="121"/>
        <end position="136"/>
    </location>
</feature>
<proteinExistence type="predicted"/>
<feature type="region of interest" description="Disordered" evidence="1">
    <location>
        <begin position="1"/>
        <end position="147"/>
    </location>
</feature>
<name>A0A9X9SMW6_NEISU</name>
<feature type="region of interest" description="Disordered" evidence="1">
    <location>
        <begin position="589"/>
        <end position="610"/>
    </location>
</feature>
<dbReference type="AlphaFoldDB" id="A0A9X9SMW6"/>
<organism evidence="2 3">
    <name type="scientific">Neisseria subflava</name>
    <dbReference type="NCBI Taxonomy" id="28449"/>
    <lineage>
        <taxon>Bacteria</taxon>
        <taxon>Pseudomonadati</taxon>
        <taxon>Pseudomonadota</taxon>
        <taxon>Betaproteobacteria</taxon>
        <taxon>Neisseriales</taxon>
        <taxon>Neisseriaceae</taxon>
        <taxon>Neisseria</taxon>
    </lineage>
</organism>
<comment type="caution">
    <text evidence="2">The sequence shown here is derived from an EMBL/GenBank/DDBJ whole genome shotgun (WGS) entry which is preliminary data.</text>
</comment>
<sequence length="804" mass="84597">MKDGSPVTAKATDTAGNTGEEGTANAGNNPDTTAPAKPTVEAKDNGSVEVTPPADADTKSVEVGYTDEAGTPKTATLTKGNDGNWTSNNPDVAVDPATGKATIPADKVKDGSPVTAKATDTAGNAGEEGTANAGNNPDTTAPGKPTIEAKMNGFVYITPPADEDTKSVEVHYIDEEGNPQTVTITKDADKGWVSSNPDNDIWLNSETGKITLLAHKVKDGSLVEASATDNQGNTGEAATENAVSIPDTYAPSRPEPFYLQDRSMGVTMPKEAEVGDSVVIKGYIYKDYDDPDLGQDEIDTSETLATLTKQQDGSWISDKPENVPHVDAGNDNTIIPDNTLKGFQHVRAYGIDPAGNQGPSAGIILQSEIASPNITVKTDGFVEITYPAAQDLKSMKVKYTDKAGTQKITMLTKGEDGNWTSDNPDIMVEPATGKAMISADKIQPGSLVMAKVFDNSGIISDERGLVVGKQPDTPAPSAPELIPSTTDGSVTMKVPDDAKVGDTVEVSIVPERPGVFLNPGDSAKPFNLTLTKNADGSWTSDIPTMLPNIEAGQNSTTIPQDEIKDGSNVTAHARNPTFSYSELVTAQAGKDTGDAKDPDETGVSSNTIDSNGMGSSANDYASFERIAGTINMGAGNDILEASSTDFPFTYGSLQARIDMGSGDDIVRTSGATDALLYYSYKELSIDGGDGFDTLEFVNRDGEAIITSISAISNFEKIDIKGTLNNIVNIQKDDVERNHSTKATVDDSGKSHNNVLIIDGDEGDKVGLNDISKVASSQVNYEGHTYHVYHTGSNELWIDSDIAVA</sequence>
<gene>
    <name evidence="2" type="ORF">ONOEEDHL_02195</name>
</gene>
<feature type="compositionally biased region" description="Polar residues" evidence="1">
    <location>
        <begin position="73"/>
        <end position="90"/>
    </location>
</feature>
<evidence type="ECO:0000313" key="3">
    <source>
        <dbReference type="Proteomes" id="UP000626795"/>
    </source>
</evidence>
<dbReference type="EMBL" id="CABFLZ010000028">
    <property type="protein sequence ID" value="VTY06981.1"/>
    <property type="molecule type" value="Genomic_DNA"/>
</dbReference>